<gene>
    <name evidence="2" type="ORF">AXG93_3105s1260</name>
</gene>
<evidence type="ECO:0000313" key="2">
    <source>
        <dbReference type="EMBL" id="OAE33218.1"/>
    </source>
</evidence>
<keyword evidence="3" id="KW-1185">Reference proteome</keyword>
<evidence type="ECO:0000256" key="1">
    <source>
        <dbReference type="SAM" id="MobiDB-lite"/>
    </source>
</evidence>
<dbReference type="AlphaFoldDB" id="A0A176WJ63"/>
<protein>
    <submittedName>
        <fullName evidence="2">Uncharacterized protein</fullName>
    </submittedName>
</protein>
<feature type="region of interest" description="Disordered" evidence="1">
    <location>
        <begin position="1"/>
        <end position="27"/>
    </location>
</feature>
<proteinExistence type="predicted"/>
<name>A0A176WJ63_MARPO</name>
<reference evidence="2" key="1">
    <citation type="submission" date="2016-03" db="EMBL/GenBank/DDBJ databases">
        <title>Mechanisms controlling the formation of the plant cell surface in tip-growing cells are functionally conserved among land plants.</title>
        <authorList>
            <person name="Honkanen S."/>
            <person name="Jones V.A."/>
            <person name="Morieri G."/>
            <person name="Champion C."/>
            <person name="Hetherington A.J."/>
            <person name="Kelly S."/>
            <person name="Saint-Marcoux D."/>
            <person name="Proust H."/>
            <person name="Prescott H."/>
            <person name="Dolan L."/>
        </authorList>
    </citation>
    <scope>NUCLEOTIDE SEQUENCE [LARGE SCALE GENOMIC DNA]</scope>
    <source>
        <tissue evidence="2">Whole gametophyte</tissue>
    </source>
</reference>
<dbReference type="Proteomes" id="UP000077202">
    <property type="component" value="Unassembled WGS sequence"/>
</dbReference>
<organism evidence="2 3">
    <name type="scientific">Marchantia polymorpha subsp. ruderalis</name>
    <dbReference type="NCBI Taxonomy" id="1480154"/>
    <lineage>
        <taxon>Eukaryota</taxon>
        <taxon>Viridiplantae</taxon>
        <taxon>Streptophyta</taxon>
        <taxon>Embryophyta</taxon>
        <taxon>Marchantiophyta</taxon>
        <taxon>Marchantiopsida</taxon>
        <taxon>Marchantiidae</taxon>
        <taxon>Marchantiales</taxon>
        <taxon>Marchantiaceae</taxon>
        <taxon>Marchantia</taxon>
    </lineage>
</organism>
<evidence type="ECO:0000313" key="3">
    <source>
        <dbReference type="Proteomes" id="UP000077202"/>
    </source>
</evidence>
<accession>A0A176WJ63</accession>
<comment type="caution">
    <text evidence="2">The sequence shown here is derived from an EMBL/GenBank/DDBJ whole genome shotgun (WGS) entry which is preliminary data.</text>
</comment>
<sequence length="129" mass="13537">MHLRMPCMAPSMHSNTGAPMDGRRTGNAQGDLPSRCMAKVGGAAPNGWHICQPAGIVIHGWDGESDGHYVACPVGKKVTERRVSNSATLAARLLSLSVLLPGGKVRGPALGLVSVELRSGVEKRDETGR</sequence>
<dbReference type="EMBL" id="LVLJ01000678">
    <property type="protein sequence ID" value="OAE33218.1"/>
    <property type="molecule type" value="Genomic_DNA"/>
</dbReference>